<keyword evidence="3" id="KW-1185">Reference proteome</keyword>
<proteinExistence type="predicted"/>
<dbReference type="RefSeq" id="WP_149070734.1">
    <property type="nucleotide sequence ID" value="NZ_VTHL01000008.1"/>
</dbReference>
<dbReference type="Proteomes" id="UP000322791">
    <property type="component" value="Unassembled WGS sequence"/>
</dbReference>
<comment type="caution">
    <text evidence="2">The sequence shown here is derived from an EMBL/GenBank/DDBJ whole genome shotgun (WGS) entry which is preliminary data.</text>
</comment>
<accession>A0A5D6V592</accession>
<dbReference type="EMBL" id="VTHL01000008">
    <property type="protein sequence ID" value="TYZ10059.1"/>
    <property type="molecule type" value="Genomic_DNA"/>
</dbReference>
<protein>
    <recommendedName>
        <fullName evidence="4">Transmembrane protein</fullName>
    </recommendedName>
</protein>
<organism evidence="2 3">
    <name type="scientific">Hymenobacter lutimineralis</name>
    <dbReference type="NCBI Taxonomy" id="2606448"/>
    <lineage>
        <taxon>Bacteria</taxon>
        <taxon>Pseudomonadati</taxon>
        <taxon>Bacteroidota</taxon>
        <taxon>Cytophagia</taxon>
        <taxon>Cytophagales</taxon>
        <taxon>Hymenobacteraceae</taxon>
        <taxon>Hymenobacter</taxon>
    </lineage>
</organism>
<sequence>MRCYLILLACLLGLLVPGRAQQVAIPDYAVVSAPVAADSAHAVGKLFSQRRAGARLLRIPGLIALGVGAAILFNTPQGGTTPVLLGGAMLTSFSVAKSRKWSSAQEHAVQNDYLQGKPLPKRIRRRLRHRHFQP</sequence>
<reference evidence="2 3" key="1">
    <citation type="submission" date="2019-08" db="EMBL/GenBank/DDBJ databases">
        <authorList>
            <person name="Seo M.-J."/>
        </authorList>
    </citation>
    <scope>NUCLEOTIDE SEQUENCE [LARGE SCALE GENOMIC DNA]</scope>
    <source>
        <strain evidence="2 3">KIGAM108</strain>
    </source>
</reference>
<evidence type="ECO:0000313" key="3">
    <source>
        <dbReference type="Proteomes" id="UP000322791"/>
    </source>
</evidence>
<evidence type="ECO:0008006" key="4">
    <source>
        <dbReference type="Google" id="ProtNLM"/>
    </source>
</evidence>
<feature type="signal peptide" evidence="1">
    <location>
        <begin position="1"/>
        <end position="20"/>
    </location>
</feature>
<feature type="chain" id="PRO_5023069667" description="Transmembrane protein" evidence="1">
    <location>
        <begin position="21"/>
        <end position="134"/>
    </location>
</feature>
<evidence type="ECO:0000313" key="2">
    <source>
        <dbReference type="EMBL" id="TYZ10059.1"/>
    </source>
</evidence>
<evidence type="ECO:0000256" key="1">
    <source>
        <dbReference type="SAM" id="SignalP"/>
    </source>
</evidence>
<dbReference type="AlphaFoldDB" id="A0A5D6V592"/>
<name>A0A5D6V592_9BACT</name>
<keyword evidence="1" id="KW-0732">Signal</keyword>
<gene>
    <name evidence="2" type="ORF">FY528_09335</name>
</gene>